<evidence type="ECO:0000259" key="2">
    <source>
        <dbReference type="Pfam" id="PF00171"/>
    </source>
</evidence>
<gene>
    <name evidence="3" type="ORF">HELGO_WM69367</name>
</gene>
<dbReference type="Gene3D" id="3.40.605.10">
    <property type="entry name" value="Aldehyde Dehydrogenase, Chain A, domain 1"/>
    <property type="match status" value="1"/>
</dbReference>
<proteinExistence type="predicted"/>
<reference evidence="3" key="1">
    <citation type="submission" date="2020-01" db="EMBL/GenBank/DDBJ databases">
        <authorList>
            <person name="Meier V. D."/>
            <person name="Meier V D."/>
        </authorList>
    </citation>
    <scope>NUCLEOTIDE SEQUENCE</scope>
    <source>
        <strain evidence="3">HLG_WM_MAG_08</strain>
    </source>
</reference>
<evidence type="ECO:0000256" key="1">
    <source>
        <dbReference type="ARBA" id="ARBA00023002"/>
    </source>
</evidence>
<organism evidence="3">
    <name type="scientific">uncultured Thiotrichaceae bacterium</name>
    <dbReference type="NCBI Taxonomy" id="298394"/>
    <lineage>
        <taxon>Bacteria</taxon>
        <taxon>Pseudomonadati</taxon>
        <taxon>Pseudomonadota</taxon>
        <taxon>Gammaproteobacteria</taxon>
        <taxon>Thiotrichales</taxon>
        <taxon>Thiotrichaceae</taxon>
        <taxon>environmental samples</taxon>
    </lineage>
</organism>
<dbReference type="Pfam" id="PF00171">
    <property type="entry name" value="Aldedh"/>
    <property type="match status" value="1"/>
</dbReference>
<accession>A0A6S6S7M7</accession>
<protein>
    <submittedName>
        <fullName evidence="3">Aldehyde dehydrogenase</fullName>
    </submittedName>
</protein>
<dbReference type="PANTHER" id="PTHR11699">
    <property type="entry name" value="ALDEHYDE DEHYDROGENASE-RELATED"/>
    <property type="match status" value="1"/>
</dbReference>
<dbReference type="InterPro" id="IPR016163">
    <property type="entry name" value="Ald_DH_C"/>
</dbReference>
<dbReference type="SUPFAM" id="SSF53720">
    <property type="entry name" value="ALDH-like"/>
    <property type="match status" value="1"/>
</dbReference>
<evidence type="ECO:0000313" key="3">
    <source>
        <dbReference type="EMBL" id="CAA6801457.1"/>
    </source>
</evidence>
<keyword evidence="1" id="KW-0560">Oxidoreductase</keyword>
<feature type="domain" description="Aldehyde dehydrogenase" evidence="2">
    <location>
        <begin position="2"/>
        <end position="115"/>
    </location>
</feature>
<dbReference type="Gene3D" id="3.40.309.10">
    <property type="entry name" value="Aldehyde Dehydrogenase, Chain A, domain 2"/>
    <property type="match status" value="1"/>
</dbReference>
<dbReference type="EMBL" id="CACVAV010000022">
    <property type="protein sequence ID" value="CAA6801457.1"/>
    <property type="molecule type" value="Genomic_DNA"/>
</dbReference>
<sequence>MLKKLGAPENLVQMLPMPTSKAMTYELMRQVDLIIVTGSQNNVTASYSSGTPAIGVGSGNVPSIIDDSADCEDAAAKIMASKTFDNATSCSSENSVIILDAVYERMMVALDNAGARLLDEQEKQQLQQVLWDENGRLSRHVIAQKASRIVEVAGLERAALQDARCLMVSETGWGVDYPFSDEKLSPVLTVYRARDFEQACDIADGILRFKGQGHSISIHSTNNVRINYIGHHLPVCRVIVNQAHTFGTGGGFNNGLPFSLSMGCGSWGGNSIGDNLNYRHFMNVTRIARTIPPNEPEVAAIFADYWQAHGIVTEGN</sequence>
<dbReference type="AlphaFoldDB" id="A0A6S6S7M7"/>
<dbReference type="InterPro" id="IPR016162">
    <property type="entry name" value="Ald_DH_N"/>
</dbReference>
<name>A0A6S6S7M7_9GAMM</name>
<dbReference type="GO" id="GO:0016620">
    <property type="term" value="F:oxidoreductase activity, acting on the aldehyde or oxo group of donors, NAD or NADP as acceptor"/>
    <property type="evidence" value="ECO:0007669"/>
    <property type="project" value="InterPro"/>
</dbReference>
<dbReference type="InterPro" id="IPR016161">
    <property type="entry name" value="Ald_DH/histidinol_DH"/>
</dbReference>
<dbReference type="InterPro" id="IPR015590">
    <property type="entry name" value="Aldehyde_DH_dom"/>
</dbReference>